<comment type="caution">
    <text evidence="1">The sequence shown here is derived from an EMBL/GenBank/DDBJ whole genome shotgun (WGS) entry which is preliminary data.</text>
</comment>
<evidence type="ECO:0000313" key="1">
    <source>
        <dbReference type="EMBL" id="KAE9298609.1"/>
    </source>
</evidence>
<organism evidence="1 2">
    <name type="scientific">Phytophthora rubi</name>
    <dbReference type="NCBI Taxonomy" id="129364"/>
    <lineage>
        <taxon>Eukaryota</taxon>
        <taxon>Sar</taxon>
        <taxon>Stramenopiles</taxon>
        <taxon>Oomycota</taxon>
        <taxon>Peronosporomycetes</taxon>
        <taxon>Peronosporales</taxon>
        <taxon>Peronosporaceae</taxon>
        <taxon>Phytophthora</taxon>
    </lineage>
</organism>
<accession>A0A6A4D6J0</accession>
<protein>
    <submittedName>
        <fullName evidence="1">Uncharacterized protein</fullName>
    </submittedName>
</protein>
<sequence>MHKQRVQPSGRGSRASVNSLIPLRHDSEYISVRFKGEEENHVVADFQHLASTCSHRSSHPIRQRLHVGHLVGAASARSAKNPTETLRVFPSSLIEGYLGDGFIRDSPLVQDVLAGDTTPRNYALFLESETKTTTQNCSDMPLFDAAIYNYDFLSEGYLKMVSGTKYNVSTLGDLELVVVVVDCSFRQIVAGDPSSVRVCNLVRSIEDPSHLYLVTMSLNVQEYEVRTHHKQGPALVGMLALVDDSNVPYSTGSLQPCKKFTSSIGVKSKKL</sequence>
<gene>
    <name evidence="1" type="ORF">PR003_g23191</name>
</gene>
<dbReference type="EMBL" id="QXFT01002416">
    <property type="protein sequence ID" value="KAE9298609.1"/>
    <property type="molecule type" value="Genomic_DNA"/>
</dbReference>
<name>A0A6A4D6J0_9STRA</name>
<reference evidence="1 2" key="1">
    <citation type="submission" date="2018-08" db="EMBL/GenBank/DDBJ databases">
        <title>Genomic investigation of the strawberry pathogen Phytophthora fragariae indicates pathogenicity is determined by transcriptional variation in three key races.</title>
        <authorList>
            <person name="Adams T.M."/>
            <person name="Armitage A.D."/>
            <person name="Sobczyk M.K."/>
            <person name="Bates H.J."/>
            <person name="Dunwell J.M."/>
            <person name="Nellist C.F."/>
            <person name="Harrison R.J."/>
        </authorList>
    </citation>
    <scope>NUCLEOTIDE SEQUENCE [LARGE SCALE GENOMIC DNA]</scope>
    <source>
        <strain evidence="1 2">SCRP333</strain>
    </source>
</reference>
<evidence type="ECO:0000313" key="2">
    <source>
        <dbReference type="Proteomes" id="UP000434957"/>
    </source>
</evidence>
<dbReference type="Proteomes" id="UP000434957">
    <property type="component" value="Unassembled WGS sequence"/>
</dbReference>
<proteinExistence type="predicted"/>
<keyword evidence="2" id="KW-1185">Reference proteome</keyword>
<dbReference type="AlphaFoldDB" id="A0A6A4D6J0"/>